<organism evidence="1">
    <name type="scientific">Ignisphaera aggregans</name>
    <dbReference type="NCBI Taxonomy" id="334771"/>
    <lineage>
        <taxon>Archaea</taxon>
        <taxon>Thermoproteota</taxon>
        <taxon>Thermoprotei</taxon>
        <taxon>Desulfurococcales</taxon>
        <taxon>Desulfurococcaceae</taxon>
        <taxon>Ignisphaera</taxon>
    </lineage>
</organism>
<reference evidence="1" key="1">
    <citation type="journal article" date="2020" name="mSystems">
        <title>Genome- and Community-Level Interaction Insights into Carbon Utilization and Element Cycling Functions of Hydrothermarchaeota in Hydrothermal Sediment.</title>
        <authorList>
            <person name="Zhou Z."/>
            <person name="Liu Y."/>
            <person name="Xu W."/>
            <person name="Pan J."/>
            <person name="Luo Z.H."/>
            <person name="Li M."/>
        </authorList>
    </citation>
    <scope>NUCLEOTIDE SEQUENCE [LARGE SCALE GENOMIC DNA]</scope>
    <source>
        <strain evidence="1">SpSt-1105</strain>
    </source>
</reference>
<accession>A0A7J3Z7N7</accession>
<name>A0A7J3Z7N7_9CREN</name>
<proteinExistence type="predicted"/>
<evidence type="ECO:0000313" key="1">
    <source>
        <dbReference type="EMBL" id="HHQ50605.1"/>
    </source>
</evidence>
<gene>
    <name evidence="1" type="ORF">ENM66_04560</name>
</gene>
<protein>
    <submittedName>
        <fullName evidence="1">Uncharacterized protein</fullName>
    </submittedName>
</protein>
<comment type="caution">
    <text evidence="1">The sequence shown here is derived from an EMBL/GenBank/DDBJ whole genome shotgun (WGS) entry which is preliminary data.</text>
</comment>
<sequence length="95" mass="10823">MRREMWYIERMGKQAIAQYKVISRDVASEFIPAAGATWAISDHNVHHVIVSNLNEACYIMTELLVLQVNAVVMEHELVSKARTAEVHKVPQDPHV</sequence>
<dbReference type="EMBL" id="DRYQ01000065">
    <property type="protein sequence ID" value="HHQ50605.1"/>
    <property type="molecule type" value="Genomic_DNA"/>
</dbReference>
<dbReference type="AlphaFoldDB" id="A0A7J3Z7N7"/>